<dbReference type="SUPFAM" id="SSF53335">
    <property type="entry name" value="S-adenosyl-L-methionine-dependent methyltransferases"/>
    <property type="match status" value="1"/>
</dbReference>
<accession>A0A1G2INF9</accession>
<evidence type="ECO:0000256" key="1">
    <source>
        <dbReference type="ARBA" id="ARBA00010815"/>
    </source>
</evidence>
<protein>
    <submittedName>
        <fullName evidence="7">Cyclopropane-fatty-acyl-phospholipid synthase</fullName>
    </submittedName>
</protein>
<reference evidence="7 8" key="1">
    <citation type="journal article" date="2016" name="Nat. Commun.">
        <title>Thousands of microbial genomes shed light on interconnected biogeochemical processes in an aquifer system.</title>
        <authorList>
            <person name="Anantharaman K."/>
            <person name="Brown C.T."/>
            <person name="Hug L.A."/>
            <person name="Sharon I."/>
            <person name="Castelle C.J."/>
            <person name="Probst A.J."/>
            <person name="Thomas B.C."/>
            <person name="Singh A."/>
            <person name="Wilkins M.J."/>
            <person name="Karaoz U."/>
            <person name="Brodie E.L."/>
            <person name="Williams K.H."/>
            <person name="Hubbard S.S."/>
            <person name="Banfield J.F."/>
        </authorList>
    </citation>
    <scope>NUCLEOTIDE SEQUENCE [LARGE SCALE GENOMIC DNA]</scope>
</reference>
<dbReference type="InterPro" id="IPR050723">
    <property type="entry name" value="CFA/CMAS"/>
</dbReference>
<keyword evidence="2" id="KW-0489">Methyltransferase</keyword>
<dbReference type="Proteomes" id="UP000178632">
    <property type="component" value="Unassembled WGS sequence"/>
</dbReference>
<sequence>MADKLSKNEIWANKLLEPSGIKINGDNPWDIKIINPNFYNRVKAEGSLGLGESYMQAWWECESLDQLFYKLFMAKIPEKIGLSLPLIFNVISAKIFNLQAKNRAFQIGKKHYDLDNKLFSAMLGKTMAYSCGYWRNTPSTRLRAGSNLDSAQNAKFDLICRKLNLKQGQKILDIGCGWGGFLKFAAENYKVSGLGATVSKEQADFAKKLCRGLTVEIKLQDYRESHGKFDHVVSVGMFEHVGSKNYKIFFKTVKNCLKDDGLFLLHTIGLTTGYSNDPWINKYIFPNGELPFLKQIASGTEKLFIIEDLHNFGADYDKTLMAWHKNFTRNWEKLKKNYDEKFFRMWSYYLLSCAGNFRSRQTPLWQIVLSQNGIPGGYKSVR</sequence>
<comment type="caution">
    <text evidence="7">The sequence shown here is derived from an EMBL/GenBank/DDBJ whole genome shotgun (WGS) entry which is preliminary data.</text>
</comment>
<dbReference type="PIRSF" id="PIRSF003085">
    <property type="entry name" value="CMAS"/>
    <property type="match status" value="1"/>
</dbReference>
<dbReference type="Gene3D" id="3.40.50.150">
    <property type="entry name" value="Vaccinia Virus protein VP39"/>
    <property type="match status" value="1"/>
</dbReference>
<dbReference type="PANTHER" id="PTHR43667">
    <property type="entry name" value="CYCLOPROPANE-FATTY-ACYL-PHOSPHOLIPID SYNTHASE"/>
    <property type="match status" value="1"/>
</dbReference>
<dbReference type="PANTHER" id="PTHR43667:SF1">
    <property type="entry name" value="CYCLOPROPANE-FATTY-ACYL-PHOSPHOLIPID SYNTHASE"/>
    <property type="match status" value="1"/>
</dbReference>
<evidence type="ECO:0000313" key="7">
    <source>
        <dbReference type="EMBL" id="OGZ76213.1"/>
    </source>
</evidence>
<evidence type="ECO:0000256" key="3">
    <source>
        <dbReference type="ARBA" id="ARBA00022679"/>
    </source>
</evidence>
<evidence type="ECO:0000256" key="4">
    <source>
        <dbReference type="ARBA" id="ARBA00022691"/>
    </source>
</evidence>
<evidence type="ECO:0000256" key="6">
    <source>
        <dbReference type="PIRSR" id="PIRSR003085-1"/>
    </source>
</evidence>
<organism evidence="7 8">
    <name type="scientific">Candidatus Staskawiczbacteria bacterium RIFCSPLOWO2_12_FULL_37_15</name>
    <dbReference type="NCBI Taxonomy" id="1802218"/>
    <lineage>
        <taxon>Bacteria</taxon>
        <taxon>Candidatus Staskawicziibacteriota</taxon>
    </lineage>
</organism>
<comment type="similarity">
    <text evidence="1">Belongs to the CFA/CMAS family.</text>
</comment>
<dbReference type="InterPro" id="IPR003333">
    <property type="entry name" value="CMAS"/>
</dbReference>
<feature type="active site" evidence="6">
    <location>
        <position position="353"/>
    </location>
</feature>
<dbReference type="CDD" id="cd02440">
    <property type="entry name" value="AdoMet_MTases"/>
    <property type="match status" value="1"/>
</dbReference>
<keyword evidence="3" id="KW-0808">Transferase</keyword>
<proteinExistence type="inferred from homology"/>
<dbReference type="GO" id="GO:0008168">
    <property type="term" value="F:methyltransferase activity"/>
    <property type="evidence" value="ECO:0007669"/>
    <property type="project" value="UniProtKB-KW"/>
</dbReference>
<dbReference type="GO" id="GO:0008610">
    <property type="term" value="P:lipid biosynthetic process"/>
    <property type="evidence" value="ECO:0007669"/>
    <property type="project" value="InterPro"/>
</dbReference>
<gene>
    <name evidence="7" type="ORF">A3G45_00210</name>
</gene>
<evidence type="ECO:0000256" key="2">
    <source>
        <dbReference type="ARBA" id="ARBA00022603"/>
    </source>
</evidence>
<keyword evidence="4" id="KW-0949">S-adenosyl-L-methionine</keyword>
<dbReference type="GO" id="GO:0032259">
    <property type="term" value="P:methylation"/>
    <property type="evidence" value="ECO:0007669"/>
    <property type="project" value="UniProtKB-KW"/>
</dbReference>
<keyword evidence="5" id="KW-0443">Lipid metabolism</keyword>
<evidence type="ECO:0000256" key="5">
    <source>
        <dbReference type="ARBA" id="ARBA00023098"/>
    </source>
</evidence>
<dbReference type="NCBIfam" id="NF008686">
    <property type="entry name" value="PRK11705.1"/>
    <property type="match status" value="1"/>
</dbReference>
<dbReference type="EMBL" id="MHPE01000039">
    <property type="protein sequence ID" value="OGZ76213.1"/>
    <property type="molecule type" value="Genomic_DNA"/>
</dbReference>
<evidence type="ECO:0000313" key="8">
    <source>
        <dbReference type="Proteomes" id="UP000178632"/>
    </source>
</evidence>
<dbReference type="AlphaFoldDB" id="A0A1G2INF9"/>
<dbReference type="InterPro" id="IPR029063">
    <property type="entry name" value="SAM-dependent_MTases_sf"/>
</dbReference>
<dbReference type="Pfam" id="PF02353">
    <property type="entry name" value="CMAS"/>
    <property type="match status" value="1"/>
</dbReference>
<name>A0A1G2INF9_9BACT</name>